<evidence type="ECO:0000256" key="1">
    <source>
        <dbReference type="ARBA" id="ARBA00004604"/>
    </source>
</evidence>
<evidence type="ECO:0000256" key="2">
    <source>
        <dbReference type="ARBA" id="ARBA00010734"/>
    </source>
</evidence>
<dbReference type="AlphaFoldDB" id="A0A8E2EI46"/>
<dbReference type="OrthoDB" id="28112at2759"/>
<comment type="subcellular location">
    <subcellularLocation>
        <location evidence="1">Nucleus</location>
        <location evidence="1">Nucleolus</location>
    </subcellularLocation>
</comment>
<evidence type="ECO:0000313" key="8">
    <source>
        <dbReference type="Proteomes" id="UP000250266"/>
    </source>
</evidence>
<protein>
    <submittedName>
        <fullName evidence="7">Hepatocellular carcinoma-associated antigen 66</fullName>
    </submittedName>
</protein>
<dbReference type="InterPro" id="IPR011990">
    <property type="entry name" value="TPR-like_helical_dom_sf"/>
</dbReference>
<evidence type="ECO:0000256" key="3">
    <source>
        <dbReference type="ARBA" id="ARBA00022552"/>
    </source>
</evidence>
<dbReference type="SMART" id="SM00386">
    <property type="entry name" value="HAT"/>
    <property type="match status" value="3"/>
</dbReference>
<gene>
    <name evidence="7" type="ORF">K432DRAFT_345256</name>
</gene>
<evidence type="ECO:0000256" key="5">
    <source>
        <dbReference type="ARBA" id="ARBA00023242"/>
    </source>
</evidence>
<keyword evidence="5" id="KW-0539">Nucleus</keyword>
<keyword evidence="4" id="KW-0677">Repeat</keyword>
<dbReference type="PANTHER" id="PTHR23271">
    <property type="entry name" value="HEPATOCELLULAR CARCINOMA-ASSOCIATED ANTIGEN 66"/>
    <property type="match status" value="1"/>
</dbReference>
<reference evidence="7 8" key="1">
    <citation type="journal article" date="2016" name="Nat. Commun.">
        <title>Ectomycorrhizal ecology is imprinted in the genome of the dominant symbiotic fungus Cenococcum geophilum.</title>
        <authorList>
            <consortium name="DOE Joint Genome Institute"/>
            <person name="Peter M."/>
            <person name="Kohler A."/>
            <person name="Ohm R.A."/>
            <person name="Kuo A."/>
            <person name="Krutzmann J."/>
            <person name="Morin E."/>
            <person name="Arend M."/>
            <person name="Barry K.W."/>
            <person name="Binder M."/>
            <person name="Choi C."/>
            <person name="Clum A."/>
            <person name="Copeland A."/>
            <person name="Grisel N."/>
            <person name="Haridas S."/>
            <person name="Kipfer T."/>
            <person name="LaButti K."/>
            <person name="Lindquist E."/>
            <person name="Lipzen A."/>
            <person name="Maire R."/>
            <person name="Meier B."/>
            <person name="Mihaltcheva S."/>
            <person name="Molinier V."/>
            <person name="Murat C."/>
            <person name="Poggeler S."/>
            <person name="Quandt C.A."/>
            <person name="Sperisen C."/>
            <person name="Tritt A."/>
            <person name="Tisserant E."/>
            <person name="Crous P.W."/>
            <person name="Henrissat B."/>
            <person name="Nehls U."/>
            <person name="Egli S."/>
            <person name="Spatafora J.W."/>
            <person name="Grigoriev I.V."/>
            <person name="Martin F.M."/>
        </authorList>
    </citation>
    <scope>NUCLEOTIDE SEQUENCE [LARGE SCALE GENOMIC DNA]</scope>
    <source>
        <strain evidence="7 8">CBS 459.81</strain>
    </source>
</reference>
<dbReference type="Proteomes" id="UP000250266">
    <property type="component" value="Unassembled WGS sequence"/>
</dbReference>
<organism evidence="7 8">
    <name type="scientific">Lepidopterella palustris CBS 459.81</name>
    <dbReference type="NCBI Taxonomy" id="1314670"/>
    <lineage>
        <taxon>Eukaryota</taxon>
        <taxon>Fungi</taxon>
        <taxon>Dikarya</taxon>
        <taxon>Ascomycota</taxon>
        <taxon>Pezizomycotina</taxon>
        <taxon>Dothideomycetes</taxon>
        <taxon>Pleosporomycetidae</taxon>
        <taxon>Mytilinidiales</taxon>
        <taxon>Argynnaceae</taxon>
        <taxon>Lepidopterella</taxon>
    </lineage>
</organism>
<keyword evidence="3" id="KW-0698">rRNA processing</keyword>
<dbReference type="SUPFAM" id="SSF48452">
    <property type="entry name" value="TPR-like"/>
    <property type="match status" value="1"/>
</dbReference>
<feature type="domain" description="U3 small nucleolar RNA-associated protein 6 N-terminal" evidence="6">
    <location>
        <begin position="12"/>
        <end position="84"/>
    </location>
</feature>
<dbReference type="GO" id="GO:0030515">
    <property type="term" value="F:snoRNA binding"/>
    <property type="evidence" value="ECO:0007669"/>
    <property type="project" value="InterPro"/>
</dbReference>
<evidence type="ECO:0000259" key="6">
    <source>
        <dbReference type="Pfam" id="PF08640"/>
    </source>
</evidence>
<keyword evidence="8" id="KW-1185">Reference proteome</keyword>
<proteinExistence type="inferred from homology"/>
<dbReference type="InterPro" id="IPR013949">
    <property type="entry name" value="Utp6"/>
</dbReference>
<dbReference type="GO" id="GO:0032040">
    <property type="term" value="C:small-subunit processome"/>
    <property type="evidence" value="ECO:0007669"/>
    <property type="project" value="TreeGrafter"/>
</dbReference>
<dbReference type="EMBL" id="KV744838">
    <property type="protein sequence ID" value="OCK84421.1"/>
    <property type="molecule type" value="Genomic_DNA"/>
</dbReference>
<dbReference type="InterPro" id="IPR055347">
    <property type="entry name" value="UTP6_N"/>
</dbReference>
<sequence length="450" mass="50993">MAGASDKARFYLEQSVPELQEFERKGIFSKEEITTITKKRSDFEHTLNSRGSRPSDYVRYAEFETNLEALRRKRVKRLGVKASGHNGQKRIFFILSRGTRKFHADIGLWMEYIEFARKEKAYKKLNDILTSVLRLHPAKPDLWIYAAHCSMDTQADMTSARSYMQRGLRFCKNSKLMWLEYAKLETIYIAKIAGRRKILGLDIDRTQKVGEDGPNSDMVALPEITAEDINPSLNKDDAVDEIALQNLAAAPVFTGAIPIAIFDAAMKQFQDETRFAGQFFDMFAQFDRLPCIQHILKHVVGYLNQVSPDSITTAICMFRSPLIGIESVSPQFASALGQSLDRLNTSLRKLSSLKADLSKSAIQWILPIILTEIDMDPSIKKVLLSSLRKFCRILDETKGTSQTNGDLLADFIRNLRENGQEKDATYLERIGSKQSSANEKTLQAQDALVR</sequence>
<dbReference type="Pfam" id="PF08640">
    <property type="entry name" value="U3_assoc_6"/>
    <property type="match status" value="1"/>
</dbReference>
<dbReference type="PANTHER" id="PTHR23271:SF1">
    <property type="entry name" value="U3 SMALL NUCLEOLAR RNA-ASSOCIATED PROTEIN 6 HOMOLOG"/>
    <property type="match status" value="1"/>
</dbReference>
<name>A0A8E2EI46_9PEZI</name>
<comment type="similarity">
    <text evidence="2">Belongs to the UTP6 family.</text>
</comment>
<dbReference type="GO" id="GO:0000462">
    <property type="term" value="P:maturation of SSU-rRNA from tricistronic rRNA transcript (SSU-rRNA, 5.8S rRNA, LSU-rRNA)"/>
    <property type="evidence" value="ECO:0007669"/>
    <property type="project" value="InterPro"/>
</dbReference>
<accession>A0A8E2EI46</accession>
<dbReference type="GO" id="GO:0034388">
    <property type="term" value="C:Pwp2p-containing subcomplex of 90S preribosome"/>
    <property type="evidence" value="ECO:0007669"/>
    <property type="project" value="TreeGrafter"/>
</dbReference>
<dbReference type="InterPro" id="IPR003107">
    <property type="entry name" value="HAT"/>
</dbReference>
<evidence type="ECO:0000313" key="7">
    <source>
        <dbReference type="EMBL" id="OCK84421.1"/>
    </source>
</evidence>
<dbReference type="Gene3D" id="1.25.40.10">
    <property type="entry name" value="Tetratricopeptide repeat domain"/>
    <property type="match status" value="1"/>
</dbReference>
<evidence type="ECO:0000256" key="4">
    <source>
        <dbReference type="ARBA" id="ARBA00022737"/>
    </source>
</evidence>